<dbReference type="SUPFAM" id="SSF54285">
    <property type="entry name" value="MoaD/ThiS"/>
    <property type="match status" value="1"/>
</dbReference>
<proteinExistence type="inferred from homology"/>
<comment type="similarity">
    <text evidence="1">Belongs to the UPF0125 (RnfH) family.</text>
</comment>
<dbReference type="InterPro" id="IPR037021">
    <property type="entry name" value="RnfH_sf"/>
</dbReference>
<dbReference type="HAMAP" id="MF_00460">
    <property type="entry name" value="UPF0125_RnfH"/>
    <property type="match status" value="1"/>
</dbReference>
<dbReference type="InterPro" id="IPR016155">
    <property type="entry name" value="Mopterin_synth/thiamin_S_b"/>
</dbReference>
<dbReference type="PANTHER" id="PTHR37483">
    <property type="entry name" value="UPF0125 PROTEIN RATB"/>
    <property type="match status" value="1"/>
</dbReference>
<dbReference type="AlphaFoldDB" id="A0A3B0ZIS7"/>
<dbReference type="NCBIfam" id="NF002490">
    <property type="entry name" value="PRK01777.1"/>
    <property type="match status" value="1"/>
</dbReference>
<dbReference type="PANTHER" id="PTHR37483:SF1">
    <property type="entry name" value="UPF0125 PROTEIN RATB"/>
    <property type="match status" value="1"/>
</dbReference>
<dbReference type="Gene3D" id="3.10.20.280">
    <property type="entry name" value="RnfH-like"/>
    <property type="match status" value="1"/>
</dbReference>
<dbReference type="InterPro" id="IPR005346">
    <property type="entry name" value="RnfH"/>
</dbReference>
<protein>
    <submittedName>
        <fullName evidence="3">UPF0125 protein RatB</fullName>
    </submittedName>
</protein>
<dbReference type="Pfam" id="PF03658">
    <property type="entry name" value="Ub-RnfH"/>
    <property type="match status" value="1"/>
</dbReference>
<evidence type="ECO:0000256" key="1">
    <source>
        <dbReference type="ARBA" id="ARBA00010645"/>
    </source>
</evidence>
<feature type="compositionally biased region" description="Basic and acidic residues" evidence="2">
    <location>
        <begin position="92"/>
        <end position="101"/>
    </location>
</feature>
<sequence>MGSDDQIKVEVAYAQPDGQIIIPVDIESGANLDDAINLSGILDQFPSIDLTKNKVGIFGKLAKLDRELRSGDRIEIYRALIADPKEVRRRRAAEAKDKAAKEAAVSAPDKET</sequence>
<accession>A0A3B0ZIS7</accession>
<evidence type="ECO:0000313" key="3">
    <source>
        <dbReference type="EMBL" id="VAW88153.1"/>
    </source>
</evidence>
<feature type="region of interest" description="Disordered" evidence="2">
    <location>
        <begin position="92"/>
        <end position="112"/>
    </location>
</feature>
<name>A0A3B0ZIS7_9ZZZZ</name>
<organism evidence="3">
    <name type="scientific">hydrothermal vent metagenome</name>
    <dbReference type="NCBI Taxonomy" id="652676"/>
    <lineage>
        <taxon>unclassified sequences</taxon>
        <taxon>metagenomes</taxon>
        <taxon>ecological metagenomes</taxon>
    </lineage>
</organism>
<gene>
    <name evidence="3" type="ORF">MNBD_GAMMA16-938</name>
</gene>
<reference evidence="3" key="1">
    <citation type="submission" date="2018-06" db="EMBL/GenBank/DDBJ databases">
        <authorList>
            <person name="Zhirakovskaya E."/>
        </authorList>
    </citation>
    <scope>NUCLEOTIDE SEQUENCE</scope>
</reference>
<dbReference type="EMBL" id="UOFO01000142">
    <property type="protein sequence ID" value="VAW88153.1"/>
    <property type="molecule type" value="Genomic_DNA"/>
</dbReference>
<evidence type="ECO:0000256" key="2">
    <source>
        <dbReference type="SAM" id="MobiDB-lite"/>
    </source>
</evidence>